<gene>
    <name evidence="2" type="ORF">DICVIV_11188</name>
</gene>
<evidence type="ECO:0000313" key="2">
    <source>
        <dbReference type="EMBL" id="KJH42810.1"/>
    </source>
</evidence>
<dbReference type="OrthoDB" id="5868547at2759"/>
<sequence>MGRGEGGRPGLNVPRRVEFQYKSDIDFARILSRPEERTAKDRDAQWCNGNQTWSMRRRDNRVISDFKITADADTPGKLFFYTGALYEKLVWFSGSNQDSKLTLLLDQPIFVVLWYNGNKSSLNHRKGFIITYSTRHVSTPSPASEFIKCNLFCPKTIFIASFAILSLLIILAPPIICAKITQRLRQHAILQHSITEKECDRGVAQSPNTDSTRILANKSNCLVSQRSIGIQLSVQNTPRFSHNCLPVESTLPRGASSSIASDELEYDYYDGTTIPGSLLAPVNDHMLSVIDIDQIIAQSSVFPGNVDSQNAHTQI</sequence>
<dbReference type="Proteomes" id="UP000053766">
    <property type="component" value="Unassembled WGS sequence"/>
</dbReference>
<keyword evidence="3" id="KW-1185">Reference proteome</keyword>
<proteinExistence type="predicted"/>
<accession>A0A0D8XDV3</accession>
<protein>
    <submittedName>
        <fullName evidence="2">Uncharacterized protein</fullName>
    </submittedName>
</protein>
<reference evidence="3" key="2">
    <citation type="journal article" date="2016" name="Sci. Rep.">
        <title>Dictyocaulus viviparus genome, variome and transcriptome elucidate lungworm biology and support future intervention.</title>
        <authorList>
            <person name="McNulty S.N."/>
            <person name="Strube C."/>
            <person name="Rosa B.A."/>
            <person name="Martin J.C."/>
            <person name="Tyagi R."/>
            <person name="Choi Y.J."/>
            <person name="Wang Q."/>
            <person name="Hallsworth Pepin K."/>
            <person name="Zhang X."/>
            <person name="Ozersky P."/>
            <person name="Wilson R.K."/>
            <person name="Sternberg P.W."/>
            <person name="Gasser R.B."/>
            <person name="Mitreva M."/>
        </authorList>
    </citation>
    <scope>NUCLEOTIDE SEQUENCE [LARGE SCALE GENOMIC DNA]</scope>
    <source>
        <strain evidence="3">HannoverDv2000</strain>
    </source>
</reference>
<dbReference type="STRING" id="29172.A0A0D8XDV3"/>
<dbReference type="EMBL" id="KN716622">
    <property type="protein sequence ID" value="KJH42810.1"/>
    <property type="molecule type" value="Genomic_DNA"/>
</dbReference>
<keyword evidence="1" id="KW-0472">Membrane</keyword>
<dbReference type="AlphaFoldDB" id="A0A0D8XDV3"/>
<feature type="transmembrane region" description="Helical" evidence="1">
    <location>
        <begin position="157"/>
        <end position="177"/>
    </location>
</feature>
<keyword evidence="1" id="KW-1133">Transmembrane helix</keyword>
<name>A0A0D8XDV3_DICVI</name>
<evidence type="ECO:0000256" key="1">
    <source>
        <dbReference type="SAM" id="Phobius"/>
    </source>
</evidence>
<reference evidence="2 3" key="1">
    <citation type="submission" date="2013-11" db="EMBL/GenBank/DDBJ databases">
        <title>Draft genome of the bovine lungworm Dictyocaulus viviparus.</title>
        <authorList>
            <person name="Mitreva M."/>
        </authorList>
    </citation>
    <scope>NUCLEOTIDE SEQUENCE [LARGE SCALE GENOMIC DNA]</scope>
    <source>
        <strain evidence="2 3">HannoverDv2000</strain>
    </source>
</reference>
<organism evidence="2 3">
    <name type="scientific">Dictyocaulus viviparus</name>
    <name type="common">Bovine lungworm</name>
    <dbReference type="NCBI Taxonomy" id="29172"/>
    <lineage>
        <taxon>Eukaryota</taxon>
        <taxon>Metazoa</taxon>
        <taxon>Ecdysozoa</taxon>
        <taxon>Nematoda</taxon>
        <taxon>Chromadorea</taxon>
        <taxon>Rhabditida</taxon>
        <taxon>Rhabditina</taxon>
        <taxon>Rhabditomorpha</taxon>
        <taxon>Strongyloidea</taxon>
        <taxon>Metastrongylidae</taxon>
        <taxon>Dictyocaulus</taxon>
    </lineage>
</organism>
<evidence type="ECO:0000313" key="3">
    <source>
        <dbReference type="Proteomes" id="UP000053766"/>
    </source>
</evidence>
<keyword evidence="1" id="KW-0812">Transmembrane</keyword>